<accession>A0AAV1CY52</accession>
<evidence type="ECO:0000256" key="1">
    <source>
        <dbReference type="ARBA" id="ARBA00009341"/>
    </source>
</evidence>
<protein>
    <submittedName>
        <fullName evidence="8">OLC1v1037714C1</fullName>
    </submittedName>
</protein>
<dbReference type="InterPro" id="IPR015943">
    <property type="entry name" value="WD40/YVTN_repeat-like_dom_sf"/>
</dbReference>
<comment type="similarity">
    <text evidence="1">Belongs to the WD repeat RBAP46/RBAP48/MSI1 family.</text>
</comment>
<gene>
    <name evidence="8" type="ORF">OLC1_LOCUS10380</name>
</gene>
<dbReference type="PROSITE" id="PS50082">
    <property type="entry name" value="WD_REPEATS_2"/>
    <property type="match status" value="3"/>
</dbReference>
<dbReference type="EMBL" id="OX459120">
    <property type="protein sequence ID" value="CAI9100585.1"/>
    <property type="molecule type" value="Genomic_DNA"/>
</dbReference>
<sequence length="496" mass="54696">METAAATPTSQPKRRGRPKGSTKSKADAERESAADTPGVPRMRGSASKRNAATDEKYTQWKSLVPVLYDWLANHNLVWPSLSCRWGPLLEQGSHKNRQRLYLSEQTDHSVPNTLIIANCDVVKPRVAAENHIANFNEEARSPFVKKYKTIIHPGEVNRIRELPQNKNIIATHTDCPEVLIWDVEAQPNKHAVHGAGESRPDLVLTGHTDNAEFALAMCPSEPFVLSGGKDKLVVLWSIQDHISASASDGSKASASAGSIVKPADNSPVQPRGIFQGHDDTVEDVQFCPSSSQEFCSVGDDSCLILWDARLGNNPILKVEKAHNADLHCVDWNPHDQNLILTGSADHSVHLFDRRKLTPDGTESVVHKFEGHTAAVLCVQWSPDKSSVFGSSAEDGLLNIWDYEKVGRKLESGTRSPSPPPGLFFQHAGHRDKVVDFHWNAHDPWTVVSVSDDGENSGGGGTLQIWRMTDLLYRPEDEVLAELQHFKDHVIDCTSKS</sequence>
<organism evidence="8 9">
    <name type="scientific">Oldenlandia corymbosa var. corymbosa</name>
    <dbReference type="NCBI Taxonomy" id="529605"/>
    <lineage>
        <taxon>Eukaryota</taxon>
        <taxon>Viridiplantae</taxon>
        <taxon>Streptophyta</taxon>
        <taxon>Embryophyta</taxon>
        <taxon>Tracheophyta</taxon>
        <taxon>Spermatophyta</taxon>
        <taxon>Magnoliopsida</taxon>
        <taxon>eudicotyledons</taxon>
        <taxon>Gunneridae</taxon>
        <taxon>Pentapetalae</taxon>
        <taxon>asterids</taxon>
        <taxon>lamiids</taxon>
        <taxon>Gentianales</taxon>
        <taxon>Rubiaceae</taxon>
        <taxon>Rubioideae</taxon>
        <taxon>Spermacoceae</taxon>
        <taxon>Hedyotis-Oldenlandia complex</taxon>
        <taxon>Oldenlandia</taxon>
    </lineage>
</organism>
<feature type="repeat" description="WD" evidence="5">
    <location>
        <begin position="274"/>
        <end position="307"/>
    </location>
</feature>
<evidence type="ECO:0000256" key="6">
    <source>
        <dbReference type="SAM" id="MobiDB-lite"/>
    </source>
</evidence>
<keyword evidence="9" id="KW-1185">Reference proteome</keyword>
<evidence type="ECO:0000256" key="4">
    <source>
        <dbReference type="ARBA" id="ARBA00022853"/>
    </source>
</evidence>
<dbReference type="AlphaFoldDB" id="A0AAV1CY52"/>
<feature type="compositionally biased region" description="Basic residues" evidence="6">
    <location>
        <begin position="12"/>
        <end position="22"/>
    </location>
</feature>
<dbReference type="Proteomes" id="UP001161247">
    <property type="component" value="Chromosome 3"/>
</dbReference>
<dbReference type="PANTHER" id="PTHR22850">
    <property type="entry name" value="WD40 REPEAT FAMILY"/>
    <property type="match status" value="1"/>
</dbReference>
<evidence type="ECO:0000256" key="2">
    <source>
        <dbReference type="ARBA" id="ARBA00022574"/>
    </source>
</evidence>
<feature type="region of interest" description="Disordered" evidence="6">
    <location>
        <begin position="1"/>
        <end position="53"/>
    </location>
</feature>
<keyword evidence="2 5" id="KW-0853">WD repeat</keyword>
<feature type="region of interest" description="Disordered" evidence="6">
    <location>
        <begin position="247"/>
        <end position="275"/>
    </location>
</feature>
<evidence type="ECO:0000313" key="8">
    <source>
        <dbReference type="EMBL" id="CAI9100585.1"/>
    </source>
</evidence>
<proteinExistence type="inferred from homology"/>
<dbReference type="Pfam" id="PF00400">
    <property type="entry name" value="WD40"/>
    <property type="match status" value="4"/>
</dbReference>
<feature type="repeat" description="WD" evidence="5">
    <location>
        <begin position="368"/>
        <end position="403"/>
    </location>
</feature>
<dbReference type="SMART" id="SM00320">
    <property type="entry name" value="WD40"/>
    <property type="match status" value="5"/>
</dbReference>
<evidence type="ECO:0000256" key="5">
    <source>
        <dbReference type="PROSITE-ProRule" id="PRU00221"/>
    </source>
</evidence>
<feature type="domain" description="Histone-binding protein RBBP4-like N-terminal" evidence="7">
    <location>
        <begin position="55"/>
        <end position="122"/>
    </location>
</feature>
<keyword evidence="3" id="KW-0677">Repeat</keyword>
<dbReference type="InterPro" id="IPR050459">
    <property type="entry name" value="WD_repeat_RBAP46/RBAP48/MSI1"/>
</dbReference>
<name>A0AAV1CY52_OLDCO</name>
<feature type="compositionally biased region" description="Polar residues" evidence="6">
    <location>
        <begin position="1"/>
        <end position="11"/>
    </location>
</feature>
<dbReference type="SUPFAM" id="SSF50978">
    <property type="entry name" value="WD40 repeat-like"/>
    <property type="match status" value="1"/>
</dbReference>
<dbReference type="Pfam" id="PF12265">
    <property type="entry name" value="CAF1C_H4-bd"/>
    <property type="match status" value="1"/>
</dbReference>
<keyword evidence="4" id="KW-0156">Chromatin regulator</keyword>
<evidence type="ECO:0000256" key="3">
    <source>
        <dbReference type="ARBA" id="ARBA00022737"/>
    </source>
</evidence>
<reference evidence="8" key="1">
    <citation type="submission" date="2023-03" db="EMBL/GenBank/DDBJ databases">
        <authorList>
            <person name="Julca I."/>
        </authorList>
    </citation>
    <scope>NUCLEOTIDE SEQUENCE</scope>
</reference>
<evidence type="ECO:0000313" key="9">
    <source>
        <dbReference type="Proteomes" id="UP001161247"/>
    </source>
</evidence>
<dbReference type="GO" id="GO:0006325">
    <property type="term" value="P:chromatin organization"/>
    <property type="evidence" value="ECO:0007669"/>
    <property type="project" value="UniProtKB-KW"/>
</dbReference>
<dbReference type="InterPro" id="IPR022052">
    <property type="entry name" value="Histone-bd_RBBP4-like_N"/>
</dbReference>
<feature type="compositionally biased region" description="Low complexity" evidence="6">
    <location>
        <begin position="247"/>
        <end position="258"/>
    </location>
</feature>
<feature type="repeat" description="WD" evidence="5">
    <location>
        <begin position="319"/>
        <end position="352"/>
    </location>
</feature>
<evidence type="ECO:0000259" key="7">
    <source>
        <dbReference type="Pfam" id="PF12265"/>
    </source>
</evidence>
<dbReference type="Gene3D" id="2.130.10.10">
    <property type="entry name" value="YVTN repeat-like/Quinoprotein amine dehydrogenase"/>
    <property type="match status" value="1"/>
</dbReference>
<dbReference type="InterPro" id="IPR036322">
    <property type="entry name" value="WD40_repeat_dom_sf"/>
</dbReference>
<dbReference type="InterPro" id="IPR001680">
    <property type="entry name" value="WD40_rpt"/>
</dbReference>
<feature type="compositionally biased region" description="Basic and acidic residues" evidence="6">
    <location>
        <begin position="24"/>
        <end position="33"/>
    </location>
</feature>
<dbReference type="PROSITE" id="PS50294">
    <property type="entry name" value="WD_REPEATS_REGION"/>
    <property type="match status" value="1"/>
</dbReference>